<proteinExistence type="predicted"/>
<organism evidence="2 3">
    <name type="scientific">Gigaspora rosea</name>
    <dbReference type="NCBI Taxonomy" id="44941"/>
    <lineage>
        <taxon>Eukaryota</taxon>
        <taxon>Fungi</taxon>
        <taxon>Fungi incertae sedis</taxon>
        <taxon>Mucoromycota</taxon>
        <taxon>Glomeromycotina</taxon>
        <taxon>Glomeromycetes</taxon>
        <taxon>Diversisporales</taxon>
        <taxon>Gigasporaceae</taxon>
        <taxon>Gigaspora</taxon>
    </lineage>
</organism>
<comment type="caution">
    <text evidence="2">The sequence shown here is derived from an EMBL/GenBank/DDBJ whole genome shotgun (WGS) entry which is preliminary data.</text>
</comment>
<dbReference type="InterPro" id="IPR011009">
    <property type="entry name" value="Kinase-like_dom_sf"/>
</dbReference>
<dbReference type="GO" id="GO:0004672">
    <property type="term" value="F:protein kinase activity"/>
    <property type="evidence" value="ECO:0007669"/>
    <property type="project" value="InterPro"/>
</dbReference>
<dbReference type="STRING" id="44941.A0A397UGM2"/>
<dbReference type="Gene3D" id="1.10.510.10">
    <property type="entry name" value="Transferase(Phosphotransferase) domain 1"/>
    <property type="match status" value="1"/>
</dbReference>
<evidence type="ECO:0000313" key="3">
    <source>
        <dbReference type="Proteomes" id="UP000266673"/>
    </source>
</evidence>
<dbReference type="Pfam" id="PF07714">
    <property type="entry name" value="PK_Tyr_Ser-Thr"/>
    <property type="match status" value="1"/>
</dbReference>
<dbReference type="InterPro" id="IPR001245">
    <property type="entry name" value="Ser-Thr/Tyr_kinase_cat_dom"/>
</dbReference>
<dbReference type="SUPFAM" id="SSF56112">
    <property type="entry name" value="Protein kinase-like (PK-like)"/>
    <property type="match status" value="1"/>
</dbReference>
<protein>
    <recommendedName>
        <fullName evidence="1">Protein kinase domain-containing protein</fullName>
    </recommendedName>
</protein>
<dbReference type="GO" id="GO:0005524">
    <property type="term" value="F:ATP binding"/>
    <property type="evidence" value="ECO:0007669"/>
    <property type="project" value="InterPro"/>
</dbReference>
<dbReference type="AlphaFoldDB" id="A0A397UGM2"/>
<sequence length="140" mass="16261">MASDIYFFRIIMSAVFTGYPPYHDIPHDHNLIIKIYNGYRPKIRCKVPQLLLDLMKKCLDRDPQSRPTAKALVHELIQFYKDLKNKETELYEQAEEIENSICDQADQTLLEQHFFTSCSLPSPLYSLPLPLLSLSLSLSQ</sequence>
<dbReference type="PROSITE" id="PS50011">
    <property type="entry name" value="PROTEIN_KINASE_DOM"/>
    <property type="match status" value="1"/>
</dbReference>
<evidence type="ECO:0000259" key="1">
    <source>
        <dbReference type="PROSITE" id="PS50011"/>
    </source>
</evidence>
<evidence type="ECO:0000313" key="2">
    <source>
        <dbReference type="EMBL" id="RIB08217.1"/>
    </source>
</evidence>
<name>A0A397UGM2_9GLOM</name>
<accession>A0A397UGM2</accession>
<dbReference type="EMBL" id="QKWP01001537">
    <property type="protein sequence ID" value="RIB08217.1"/>
    <property type="molecule type" value="Genomic_DNA"/>
</dbReference>
<dbReference type="InterPro" id="IPR000719">
    <property type="entry name" value="Prot_kinase_dom"/>
</dbReference>
<keyword evidence="3" id="KW-1185">Reference proteome</keyword>
<dbReference type="Proteomes" id="UP000266673">
    <property type="component" value="Unassembled WGS sequence"/>
</dbReference>
<feature type="domain" description="Protein kinase" evidence="1">
    <location>
        <begin position="1"/>
        <end position="77"/>
    </location>
</feature>
<gene>
    <name evidence="2" type="ORF">C2G38_2111672</name>
</gene>
<reference evidence="2 3" key="1">
    <citation type="submission" date="2018-06" db="EMBL/GenBank/DDBJ databases">
        <title>Comparative genomics reveals the genomic features of Rhizophagus irregularis, R. cerebriforme, R. diaphanum and Gigaspora rosea, and their symbiotic lifestyle signature.</title>
        <authorList>
            <person name="Morin E."/>
            <person name="San Clemente H."/>
            <person name="Chen E.C.H."/>
            <person name="De La Providencia I."/>
            <person name="Hainaut M."/>
            <person name="Kuo A."/>
            <person name="Kohler A."/>
            <person name="Murat C."/>
            <person name="Tang N."/>
            <person name="Roy S."/>
            <person name="Loubradou J."/>
            <person name="Henrissat B."/>
            <person name="Grigoriev I.V."/>
            <person name="Corradi N."/>
            <person name="Roux C."/>
            <person name="Martin F.M."/>
        </authorList>
    </citation>
    <scope>NUCLEOTIDE SEQUENCE [LARGE SCALE GENOMIC DNA]</scope>
    <source>
        <strain evidence="2 3">DAOM 194757</strain>
    </source>
</reference>